<comment type="caution">
    <text evidence="1">The sequence shown here is derived from an EMBL/GenBank/DDBJ whole genome shotgun (WGS) entry which is preliminary data.</text>
</comment>
<proteinExistence type="predicted"/>
<dbReference type="EMBL" id="ACHB01000094">
    <property type="protein sequence ID" value="EEI90111.1"/>
    <property type="molecule type" value="Genomic_DNA"/>
</dbReference>
<dbReference type="Proteomes" id="UP000006241">
    <property type="component" value="Unassembled WGS sequence"/>
</dbReference>
<sequence length="39" mass="4607">MVCLINIMKTNSFMTKNKSTENTNSSFFTKTYLFYLPFT</sequence>
<reference evidence="1 2" key="1">
    <citation type="submission" date="2009-01" db="EMBL/GenBank/DDBJ databases">
        <authorList>
            <person name="Qin X."/>
            <person name="Bachman B."/>
            <person name="Battles P."/>
            <person name="Bell A."/>
            <person name="Bess C."/>
            <person name="Bickham C."/>
            <person name="Chaboub L."/>
            <person name="Chen D."/>
            <person name="Coyle M."/>
            <person name="Deiros D.R."/>
            <person name="Dinh H."/>
            <person name="Forbes L."/>
            <person name="Fowler G."/>
            <person name="Francisco L."/>
            <person name="Fu Q."/>
            <person name="Gubbala S."/>
            <person name="Hale W."/>
            <person name="Han Y."/>
            <person name="Hemphill L."/>
            <person name="Highlander S.K."/>
            <person name="Hirani K."/>
            <person name="Hogues M."/>
            <person name="Jackson L."/>
            <person name="Jakkamsetti A."/>
            <person name="Javaid M."/>
            <person name="Jiang H."/>
            <person name="Korchina V."/>
            <person name="Kovar C."/>
            <person name="Lara F."/>
            <person name="Lee S."/>
            <person name="Mata R."/>
            <person name="Mathew T."/>
            <person name="Moen C."/>
            <person name="Morales K."/>
            <person name="Munidasa M."/>
            <person name="Nazareth L."/>
            <person name="Ngo R."/>
            <person name="Nguyen L."/>
            <person name="Okwuonu G."/>
            <person name="Ongeri F."/>
            <person name="Patil S."/>
            <person name="Petrosino J."/>
            <person name="Pham C."/>
            <person name="Pham P."/>
            <person name="Pu L.-L."/>
            <person name="Puazo M."/>
            <person name="Raj R."/>
            <person name="Reid J."/>
            <person name="Rouhana J."/>
            <person name="Saada N."/>
            <person name="Shang Y."/>
            <person name="Simmons D."/>
            <person name="Thornton R."/>
            <person name="Warren J."/>
            <person name="Weissenberger G."/>
            <person name="Zhang J."/>
            <person name="Zhang L."/>
            <person name="Zhou C."/>
            <person name="Zhu D."/>
            <person name="Muzny D."/>
            <person name="Worley K."/>
            <person name="Gibbs R."/>
        </authorList>
    </citation>
    <scope>NUCLEOTIDE SEQUENCE [LARGE SCALE GENOMIC DNA]</scope>
    <source>
        <strain evidence="1 2">ATCC 33300</strain>
    </source>
</reference>
<accession>C2G418</accession>
<dbReference type="AlphaFoldDB" id="C2G418"/>
<dbReference type="HOGENOM" id="CLU_3317183_0_0_10"/>
<organism evidence="1 2">
    <name type="scientific">Sphingobacterium spiritivorum ATCC 33300</name>
    <dbReference type="NCBI Taxonomy" id="525372"/>
    <lineage>
        <taxon>Bacteria</taxon>
        <taxon>Pseudomonadati</taxon>
        <taxon>Bacteroidota</taxon>
        <taxon>Sphingobacteriia</taxon>
        <taxon>Sphingobacteriales</taxon>
        <taxon>Sphingobacteriaceae</taxon>
        <taxon>Sphingobacterium</taxon>
    </lineage>
</organism>
<evidence type="ECO:0000313" key="2">
    <source>
        <dbReference type="Proteomes" id="UP000006241"/>
    </source>
</evidence>
<evidence type="ECO:0000313" key="1">
    <source>
        <dbReference type="EMBL" id="EEI90111.1"/>
    </source>
</evidence>
<protein>
    <submittedName>
        <fullName evidence="1">Uncharacterized protein</fullName>
    </submittedName>
</protein>
<name>C2G418_SPHSI</name>
<gene>
    <name evidence="1" type="ORF">HMPREF0765_4324</name>
</gene>